<gene>
    <name evidence="10" type="ORF">SAMN05216366_13012</name>
</gene>
<evidence type="ECO:0000256" key="8">
    <source>
        <dbReference type="ARBA" id="ARBA00023136"/>
    </source>
</evidence>
<name>A0A1H0U9J0_SELRU</name>
<evidence type="ECO:0000313" key="10">
    <source>
        <dbReference type="EMBL" id="SDP62843.1"/>
    </source>
</evidence>
<dbReference type="CDD" id="cd03225">
    <property type="entry name" value="ABC_cobalt_CbiO_domain1"/>
    <property type="match status" value="1"/>
</dbReference>
<keyword evidence="5" id="KW-0547">Nucleotide-binding</keyword>
<dbReference type="InterPro" id="IPR017871">
    <property type="entry name" value="ABC_transporter-like_CS"/>
</dbReference>
<evidence type="ECO:0000256" key="4">
    <source>
        <dbReference type="ARBA" id="ARBA00022475"/>
    </source>
</evidence>
<dbReference type="GO" id="GO:0016887">
    <property type="term" value="F:ATP hydrolysis activity"/>
    <property type="evidence" value="ECO:0007669"/>
    <property type="project" value="InterPro"/>
</dbReference>
<dbReference type="GO" id="GO:0043190">
    <property type="term" value="C:ATP-binding cassette (ABC) transporter complex"/>
    <property type="evidence" value="ECO:0007669"/>
    <property type="project" value="TreeGrafter"/>
</dbReference>
<accession>A0A1H0U9J0</accession>
<keyword evidence="3" id="KW-0813">Transport</keyword>
<evidence type="ECO:0000256" key="3">
    <source>
        <dbReference type="ARBA" id="ARBA00022448"/>
    </source>
</evidence>
<protein>
    <submittedName>
        <fullName evidence="10">Energy-coupling factor transport system ATP-binding protein</fullName>
    </submittedName>
</protein>
<dbReference type="PANTHER" id="PTHR43553">
    <property type="entry name" value="HEAVY METAL TRANSPORTER"/>
    <property type="match status" value="1"/>
</dbReference>
<dbReference type="InterPro" id="IPR027417">
    <property type="entry name" value="P-loop_NTPase"/>
</dbReference>
<comment type="similarity">
    <text evidence="2">Belongs to the ABC transporter superfamily.</text>
</comment>
<dbReference type="RefSeq" id="WP_074573114.1">
    <property type="nucleotide sequence ID" value="NZ_FNJQ01000030.1"/>
</dbReference>
<dbReference type="InterPro" id="IPR050095">
    <property type="entry name" value="ECF_ABC_transporter_ATP-bd"/>
</dbReference>
<dbReference type="PANTHER" id="PTHR43553:SF24">
    <property type="entry name" value="ENERGY-COUPLING FACTOR TRANSPORTER ATP-BINDING PROTEIN ECFA1"/>
    <property type="match status" value="1"/>
</dbReference>
<proteinExistence type="inferred from homology"/>
<evidence type="ECO:0000256" key="7">
    <source>
        <dbReference type="ARBA" id="ARBA00022967"/>
    </source>
</evidence>
<feature type="domain" description="ABC transporter" evidence="9">
    <location>
        <begin position="4"/>
        <end position="242"/>
    </location>
</feature>
<evidence type="ECO:0000259" key="9">
    <source>
        <dbReference type="PROSITE" id="PS50893"/>
    </source>
</evidence>
<dbReference type="SMART" id="SM00382">
    <property type="entry name" value="AAA"/>
    <property type="match status" value="1"/>
</dbReference>
<evidence type="ECO:0000256" key="2">
    <source>
        <dbReference type="ARBA" id="ARBA00005417"/>
    </source>
</evidence>
<evidence type="ECO:0000256" key="5">
    <source>
        <dbReference type="ARBA" id="ARBA00022741"/>
    </source>
</evidence>
<dbReference type="FunFam" id="3.40.50.300:FF:000224">
    <property type="entry name" value="Energy-coupling factor transporter ATP-binding protein EcfA"/>
    <property type="match status" value="1"/>
</dbReference>
<dbReference type="PROSITE" id="PS00211">
    <property type="entry name" value="ABC_TRANSPORTER_1"/>
    <property type="match status" value="1"/>
</dbReference>
<evidence type="ECO:0000313" key="11">
    <source>
        <dbReference type="Proteomes" id="UP000182412"/>
    </source>
</evidence>
<dbReference type="EMBL" id="FNJQ01000030">
    <property type="protein sequence ID" value="SDP62843.1"/>
    <property type="molecule type" value="Genomic_DNA"/>
</dbReference>
<keyword evidence="6 10" id="KW-0067">ATP-binding</keyword>
<dbReference type="AlphaFoldDB" id="A0A1H0U9J0"/>
<comment type="subcellular location">
    <subcellularLocation>
        <location evidence="1">Cell membrane</location>
        <topology evidence="1">Peripheral membrane protein</topology>
    </subcellularLocation>
</comment>
<dbReference type="InterPro" id="IPR030947">
    <property type="entry name" value="EcfA_1"/>
</dbReference>
<organism evidence="10 11">
    <name type="scientific">Selenomonas ruminantium</name>
    <dbReference type="NCBI Taxonomy" id="971"/>
    <lineage>
        <taxon>Bacteria</taxon>
        <taxon>Bacillati</taxon>
        <taxon>Bacillota</taxon>
        <taxon>Negativicutes</taxon>
        <taxon>Selenomonadales</taxon>
        <taxon>Selenomonadaceae</taxon>
        <taxon>Selenomonas</taxon>
    </lineage>
</organism>
<evidence type="ECO:0000256" key="6">
    <source>
        <dbReference type="ARBA" id="ARBA00022840"/>
    </source>
</evidence>
<keyword evidence="4" id="KW-1003">Cell membrane</keyword>
<dbReference type="Gene3D" id="3.40.50.300">
    <property type="entry name" value="P-loop containing nucleotide triphosphate hydrolases"/>
    <property type="match status" value="1"/>
</dbReference>
<dbReference type="GO" id="GO:0005524">
    <property type="term" value="F:ATP binding"/>
    <property type="evidence" value="ECO:0007669"/>
    <property type="project" value="UniProtKB-KW"/>
</dbReference>
<dbReference type="InterPro" id="IPR003593">
    <property type="entry name" value="AAA+_ATPase"/>
</dbReference>
<evidence type="ECO:0000256" key="1">
    <source>
        <dbReference type="ARBA" id="ARBA00004202"/>
    </source>
</evidence>
<sequence length="280" mass="30579">MSFIEAENLTHIYGQGTEQEFTALQDVSFHIEAGEFVAILGANGSGKSTLARHLNGLLLPTGGACRIAGLDTRSPQDIWQIRRQVGMVFQNPDNQLIAGVVEDDVAFGPENLGMEPAKIRQQVEMALQAVGMAEFRKFAPHLLSGGQKQRVAIAGALAMDTKCLILDEATAMLDPQGRREVMDTVERLHRERGLTLLCITHFMDEAARADRVLVMEHGRLVQQGTPAEVFADAPKLHKLGLAVPLAVELAWNLRQSGVDLPRDILSNDDLVAALEACYVH</sequence>
<dbReference type="OrthoDB" id="197875at2"/>
<dbReference type="SUPFAM" id="SSF52540">
    <property type="entry name" value="P-loop containing nucleoside triphosphate hydrolases"/>
    <property type="match status" value="1"/>
</dbReference>
<dbReference type="PROSITE" id="PS50893">
    <property type="entry name" value="ABC_TRANSPORTER_2"/>
    <property type="match status" value="1"/>
</dbReference>
<dbReference type="InterPro" id="IPR015856">
    <property type="entry name" value="ABC_transpr_CbiO/EcfA_su"/>
</dbReference>
<keyword evidence="7" id="KW-1278">Translocase</keyword>
<dbReference type="Pfam" id="PF00005">
    <property type="entry name" value="ABC_tran"/>
    <property type="match status" value="1"/>
</dbReference>
<keyword evidence="8" id="KW-0472">Membrane</keyword>
<dbReference type="GO" id="GO:0042626">
    <property type="term" value="F:ATPase-coupled transmembrane transporter activity"/>
    <property type="evidence" value="ECO:0007669"/>
    <property type="project" value="TreeGrafter"/>
</dbReference>
<dbReference type="Proteomes" id="UP000182412">
    <property type="component" value="Unassembled WGS sequence"/>
</dbReference>
<dbReference type="NCBIfam" id="TIGR04520">
    <property type="entry name" value="ECF_ATPase_1"/>
    <property type="match status" value="1"/>
</dbReference>
<dbReference type="InterPro" id="IPR003439">
    <property type="entry name" value="ABC_transporter-like_ATP-bd"/>
</dbReference>
<reference evidence="10 11" key="1">
    <citation type="submission" date="2016-10" db="EMBL/GenBank/DDBJ databases">
        <authorList>
            <person name="de Groot N.N."/>
        </authorList>
    </citation>
    <scope>NUCLEOTIDE SEQUENCE [LARGE SCALE GENOMIC DNA]</scope>
    <source>
        <strain evidence="10 11">S137</strain>
    </source>
</reference>